<dbReference type="Proteomes" id="UP001470230">
    <property type="component" value="Unassembled WGS sequence"/>
</dbReference>
<proteinExistence type="predicted"/>
<evidence type="ECO:0000313" key="2">
    <source>
        <dbReference type="Proteomes" id="UP001470230"/>
    </source>
</evidence>
<keyword evidence="2" id="KW-1185">Reference proteome</keyword>
<comment type="caution">
    <text evidence="1">The sequence shown here is derived from an EMBL/GenBank/DDBJ whole genome shotgun (WGS) entry which is preliminary data.</text>
</comment>
<dbReference type="EMBL" id="JAPFFF010000038">
    <property type="protein sequence ID" value="KAK8842360.1"/>
    <property type="molecule type" value="Genomic_DNA"/>
</dbReference>
<reference evidence="1 2" key="1">
    <citation type="submission" date="2024-04" db="EMBL/GenBank/DDBJ databases">
        <title>Tritrichomonas musculus Genome.</title>
        <authorList>
            <person name="Alves-Ferreira E."/>
            <person name="Grigg M."/>
            <person name="Lorenzi H."/>
            <person name="Galac M."/>
        </authorList>
    </citation>
    <scope>NUCLEOTIDE SEQUENCE [LARGE SCALE GENOMIC DNA]</scope>
    <source>
        <strain evidence="1 2">EAF2021</strain>
    </source>
</reference>
<organism evidence="1 2">
    <name type="scientific">Tritrichomonas musculus</name>
    <dbReference type="NCBI Taxonomy" id="1915356"/>
    <lineage>
        <taxon>Eukaryota</taxon>
        <taxon>Metamonada</taxon>
        <taxon>Parabasalia</taxon>
        <taxon>Tritrichomonadida</taxon>
        <taxon>Tritrichomonadidae</taxon>
        <taxon>Tritrichomonas</taxon>
    </lineage>
</organism>
<sequence length="242" mass="28734">MPMFTEKQNLALDVLSSDDFYLLVTKFIAYGISFYDLNNPYQKAKRAFKQLRRDKLRQIFIKVAFQKHRKILQKFEELPYVSLALDEGKTANYQNLHFVLESSFTDLASYPFDTIRIEGGKAVHYVLKKAFSPNWRFSLYHKRIPNIKKINYVPCLCHRVHRAYTTCTERNPELNNIVKQLHEISNLCRENYLDIGVLCPVYCDTRWIYDYNIVHFILNRADIIKEIVDHIPIDEFQDLKKA</sequence>
<protein>
    <submittedName>
        <fullName evidence="1">Uncharacterized protein</fullName>
    </submittedName>
</protein>
<name>A0ABR2HAE3_9EUKA</name>
<gene>
    <name evidence="1" type="ORF">M9Y10_025939</name>
</gene>
<evidence type="ECO:0000313" key="1">
    <source>
        <dbReference type="EMBL" id="KAK8842360.1"/>
    </source>
</evidence>
<accession>A0ABR2HAE3</accession>